<dbReference type="EC" id="4.6.1.2" evidence="3 15"/>
<evidence type="ECO:0000256" key="18">
    <source>
        <dbReference type="SAM" id="SignalP"/>
    </source>
</evidence>
<dbReference type="KEGG" id="tnl:113505438"/>
<dbReference type="PANTHER" id="PTHR11920:SF274">
    <property type="entry name" value="GUANYLATE CYCLASE"/>
    <property type="match status" value="1"/>
</dbReference>
<dbReference type="SUPFAM" id="SSF56112">
    <property type="entry name" value="Protein kinase-like (PK-like)"/>
    <property type="match status" value="1"/>
</dbReference>
<dbReference type="SUPFAM" id="SSF55073">
    <property type="entry name" value="Nucleotide cyclase"/>
    <property type="match status" value="1"/>
</dbReference>
<reference evidence="22" key="1">
    <citation type="submission" date="2025-08" db="UniProtKB">
        <authorList>
            <consortium name="RefSeq"/>
        </authorList>
    </citation>
    <scope>IDENTIFICATION</scope>
</reference>
<dbReference type="OrthoDB" id="1890790at2759"/>
<keyword evidence="9 17" id="KW-0472">Membrane</keyword>
<dbReference type="Gene3D" id="6.10.250.780">
    <property type="match status" value="1"/>
</dbReference>
<dbReference type="PRINTS" id="PR00255">
    <property type="entry name" value="NATPEPTIDER"/>
</dbReference>
<keyword evidence="5 18" id="KW-0732">Signal</keyword>
<dbReference type="CDD" id="cd07302">
    <property type="entry name" value="CHD"/>
    <property type="match status" value="1"/>
</dbReference>
<dbReference type="Proteomes" id="UP000322000">
    <property type="component" value="Chromosome 2"/>
</dbReference>
<accession>A0A7E5WUG6</accession>
<feature type="domain" description="Protein kinase" evidence="19">
    <location>
        <begin position="539"/>
        <end position="828"/>
    </location>
</feature>
<keyword evidence="8" id="KW-0342">GTP-binding</keyword>
<evidence type="ECO:0000256" key="7">
    <source>
        <dbReference type="ARBA" id="ARBA00022989"/>
    </source>
</evidence>
<name>A0A7E5WUG6_TRINI</name>
<evidence type="ECO:0000256" key="11">
    <source>
        <dbReference type="ARBA" id="ARBA00023180"/>
    </source>
</evidence>
<dbReference type="PROSITE" id="PS50125">
    <property type="entry name" value="GUANYLATE_CYCLASE_2"/>
    <property type="match status" value="1"/>
</dbReference>
<keyword evidence="4 17" id="KW-0812">Transmembrane</keyword>
<dbReference type="InterPro" id="IPR028082">
    <property type="entry name" value="Peripla_BP_I"/>
</dbReference>
<evidence type="ECO:0000259" key="19">
    <source>
        <dbReference type="PROSITE" id="PS50011"/>
    </source>
</evidence>
<feature type="signal peptide" evidence="18">
    <location>
        <begin position="1"/>
        <end position="18"/>
    </location>
</feature>
<dbReference type="GO" id="GO:0035556">
    <property type="term" value="P:intracellular signal transduction"/>
    <property type="evidence" value="ECO:0007669"/>
    <property type="project" value="InterPro"/>
</dbReference>
<organism evidence="21 22">
    <name type="scientific">Trichoplusia ni</name>
    <name type="common">Cabbage looper</name>
    <dbReference type="NCBI Taxonomy" id="7111"/>
    <lineage>
        <taxon>Eukaryota</taxon>
        <taxon>Metazoa</taxon>
        <taxon>Ecdysozoa</taxon>
        <taxon>Arthropoda</taxon>
        <taxon>Hexapoda</taxon>
        <taxon>Insecta</taxon>
        <taxon>Pterygota</taxon>
        <taxon>Neoptera</taxon>
        <taxon>Endopterygota</taxon>
        <taxon>Lepidoptera</taxon>
        <taxon>Glossata</taxon>
        <taxon>Ditrysia</taxon>
        <taxon>Noctuoidea</taxon>
        <taxon>Noctuidae</taxon>
        <taxon>Plusiinae</taxon>
        <taxon>Trichoplusia</taxon>
    </lineage>
</organism>
<dbReference type="Pfam" id="PF01094">
    <property type="entry name" value="ANF_receptor"/>
    <property type="match status" value="1"/>
</dbReference>
<evidence type="ECO:0000256" key="1">
    <source>
        <dbReference type="ARBA" id="ARBA00001436"/>
    </source>
</evidence>
<sequence>MQVLQLLFLFFFVPVLSGSLSPRVVYKVGVLMASRLDSPFDLERCGPAVDLALDKVNEKFLAHHGIELQKVQGSYPSCSGAIAPGLAADMHFKEDVIAFIGPACAFALEPVARLAAYWNTPIITGMGDQPPSEGELAAPASVVSRMHRLRNLRKGTQPQTLFNDKGKYPTLTRMSYCQCRLPRVFTSVFERFGWAHVALLLDKSDLFSLTVGKSLEWGLRKKGVLKAVRELDGNERESCEALLKDVSMYARVVILSVRGSLVREFLLAAHALGMTRGDWAFLDVEIFQGGYWGETGWAADDERDTAARAAYEALLRVSLKLPTGDRFDEFADAVRARAKQHYNYSFSDGEEVNFFIGAFYDGVYLLGMALNETLTEGGDIRDGRNITKRMWGRDFHGITGHVRIDAVGDRDADYAILDLDPVTGKFEVVAFFHGLNSSYKPVAGKAIHWPGGRRGPPPDTPRCGFLWNDPMCQGEAQTVIIYCFIGLAVFLIFAVTAACVAYKQARIDAELNNTSWRVRPEEVLVEVGTGLGASPALHSINELSLGWSARGSTGAASNLGTPSVTLSSFTVGLYKGNRVAVKKIHRKKLDLNKKLLWEIKQARNVSHENTARFIGACVDCPLVFMLTEYCPKGSLKDVLANDELQLDWNFRTSLVHDIVQGMCYLHGGLGAHGKLRSSNCLIDGRFVLKISDYGLNTLCTPTDLIKDDTYYYKLLWTAPELVAASIYPGASASLKGDVYSFGIILEEIVLRAGPFHHYTPTLSNKEIVIRVCARESPPFRPVVGVSEVGAAAGSGGGAAVELLELAARCWAEAADDRPSFDTINANYIKGYCDNLMDDLLRRMEQYANNLESLVEEKTEQLSLEKRRSEELLYQVLPRPVAQQLMAGEVVQPESFECVTVYFSDIVGFTELCAASTPIQVVDLLNDLYSTFDRIIGFYDVYKVETIGDAYMVVSGLPERNGDLHAREICLMALAIVEAVRGFVVRHRPTHRLEVRIGVHSGPVCAGVVGVKMPHYCLFGDTVNTASRMESTGQPLRIHLSENSRALLEQWGTFVVERRGEVELKGRGRMLTHWLLHCSEPEARPPTQGQQPPPQYPILFPALPQPALSLQVPFLVTEPPILAT</sequence>
<dbReference type="Pfam" id="PF00211">
    <property type="entry name" value="Guanylate_cyc"/>
    <property type="match status" value="1"/>
</dbReference>
<dbReference type="InterPro" id="IPR001245">
    <property type="entry name" value="Ser-Thr/Tyr_kinase_cat_dom"/>
</dbReference>
<keyword evidence="11" id="KW-0325">Glycoprotein</keyword>
<dbReference type="GO" id="GO:0005524">
    <property type="term" value="F:ATP binding"/>
    <property type="evidence" value="ECO:0007669"/>
    <property type="project" value="InterPro"/>
</dbReference>
<evidence type="ECO:0000256" key="16">
    <source>
        <dbReference type="SAM" id="Coils"/>
    </source>
</evidence>
<keyword evidence="12 14" id="KW-0456">Lyase</keyword>
<evidence type="ECO:0000313" key="22">
    <source>
        <dbReference type="RefSeq" id="XP_026743917.1"/>
    </source>
</evidence>
<dbReference type="FunCoup" id="A0A7E5WUG6">
    <property type="interactions" value="109"/>
</dbReference>
<protein>
    <recommendedName>
        <fullName evidence="3 15">Guanylate cyclase</fullName>
        <ecNumber evidence="3 15">4.6.1.2</ecNumber>
    </recommendedName>
</protein>
<dbReference type="GO" id="GO:0004672">
    <property type="term" value="F:protein kinase activity"/>
    <property type="evidence" value="ECO:0007669"/>
    <property type="project" value="InterPro"/>
</dbReference>
<dbReference type="InterPro" id="IPR000719">
    <property type="entry name" value="Prot_kinase_dom"/>
</dbReference>
<evidence type="ECO:0000256" key="17">
    <source>
        <dbReference type="SAM" id="Phobius"/>
    </source>
</evidence>
<dbReference type="PROSITE" id="PS50011">
    <property type="entry name" value="PROTEIN_KINASE_DOM"/>
    <property type="match status" value="1"/>
</dbReference>
<keyword evidence="16" id="KW-0175">Coiled coil</keyword>
<keyword evidence="7 17" id="KW-1133">Transmembrane helix</keyword>
<dbReference type="GO" id="GO:0004016">
    <property type="term" value="F:adenylate cyclase activity"/>
    <property type="evidence" value="ECO:0007669"/>
    <property type="project" value="TreeGrafter"/>
</dbReference>
<dbReference type="InterPro" id="IPR029787">
    <property type="entry name" value="Nucleotide_cyclase"/>
</dbReference>
<dbReference type="InParanoid" id="A0A7E5WUG6"/>
<evidence type="ECO:0000256" key="4">
    <source>
        <dbReference type="ARBA" id="ARBA00022692"/>
    </source>
</evidence>
<keyword evidence="13 15" id="KW-0141">cGMP biosynthesis</keyword>
<evidence type="ECO:0000259" key="20">
    <source>
        <dbReference type="PROSITE" id="PS50125"/>
    </source>
</evidence>
<dbReference type="SMART" id="SM00044">
    <property type="entry name" value="CYCc"/>
    <property type="match status" value="1"/>
</dbReference>
<dbReference type="InterPro" id="IPR018297">
    <property type="entry name" value="A/G_cyclase_CS"/>
</dbReference>
<keyword evidence="6" id="KW-0547">Nucleotide-binding</keyword>
<dbReference type="Gene3D" id="3.30.70.1230">
    <property type="entry name" value="Nucleotide cyclase"/>
    <property type="match status" value="1"/>
</dbReference>
<dbReference type="GO" id="GO:0005525">
    <property type="term" value="F:GTP binding"/>
    <property type="evidence" value="ECO:0007669"/>
    <property type="project" value="UniProtKB-KW"/>
</dbReference>
<dbReference type="Gene3D" id="1.10.510.10">
    <property type="entry name" value="Transferase(Phosphotransferase) domain 1"/>
    <property type="match status" value="1"/>
</dbReference>
<comment type="similarity">
    <text evidence="14">Belongs to the adenylyl cyclase class-4/guanylyl cyclase family.</text>
</comment>
<dbReference type="FunFam" id="3.30.70.1230:FF:000004">
    <property type="entry name" value="Guanylate cyclase"/>
    <property type="match status" value="1"/>
</dbReference>
<evidence type="ECO:0000256" key="13">
    <source>
        <dbReference type="ARBA" id="ARBA00023293"/>
    </source>
</evidence>
<comment type="subcellular location">
    <subcellularLocation>
        <location evidence="2">Membrane</location>
        <topology evidence="2">Single-pass type I membrane protein</topology>
    </subcellularLocation>
</comment>
<dbReference type="PROSITE" id="PS00452">
    <property type="entry name" value="GUANYLATE_CYCLASE_1"/>
    <property type="match status" value="1"/>
</dbReference>
<evidence type="ECO:0000256" key="14">
    <source>
        <dbReference type="RuleBase" id="RU000405"/>
    </source>
</evidence>
<evidence type="ECO:0000256" key="15">
    <source>
        <dbReference type="RuleBase" id="RU003431"/>
    </source>
</evidence>
<dbReference type="Pfam" id="PF07714">
    <property type="entry name" value="PK_Tyr_Ser-Thr"/>
    <property type="match status" value="1"/>
</dbReference>
<dbReference type="GO" id="GO:0005886">
    <property type="term" value="C:plasma membrane"/>
    <property type="evidence" value="ECO:0007669"/>
    <property type="project" value="TreeGrafter"/>
</dbReference>
<dbReference type="InterPro" id="IPR011009">
    <property type="entry name" value="Kinase-like_dom_sf"/>
</dbReference>
<dbReference type="Gene3D" id="3.40.50.2300">
    <property type="match status" value="3"/>
</dbReference>
<dbReference type="CDD" id="cd06352">
    <property type="entry name" value="PBP1_NPR_GC-like"/>
    <property type="match status" value="1"/>
</dbReference>
<dbReference type="GO" id="GO:0001653">
    <property type="term" value="F:peptide receptor activity"/>
    <property type="evidence" value="ECO:0007669"/>
    <property type="project" value="TreeGrafter"/>
</dbReference>
<evidence type="ECO:0000256" key="10">
    <source>
        <dbReference type="ARBA" id="ARBA00023170"/>
    </source>
</evidence>
<comment type="catalytic activity">
    <reaction evidence="1 15">
        <text>GTP = 3',5'-cyclic GMP + diphosphate</text>
        <dbReference type="Rhea" id="RHEA:13665"/>
        <dbReference type="ChEBI" id="CHEBI:33019"/>
        <dbReference type="ChEBI" id="CHEBI:37565"/>
        <dbReference type="ChEBI" id="CHEBI:57746"/>
        <dbReference type="EC" id="4.6.1.2"/>
    </reaction>
</comment>
<dbReference type="PANTHER" id="PTHR11920">
    <property type="entry name" value="GUANYLYL CYCLASE"/>
    <property type="match status" value="1"/>
</dbReference>
<proteinExistence type="inferred from homology"/>
<evidence type="ECO:0000256" key="8">
    <source>
        <dbReference type="ARBA" id="ARBA00023134"/>
    </source>
</evidence>
<evidence type="ECO:0000256" key="6">
    <source>
        <dbReference type="ARBA" id="ARBA00022741"/>
    </source>
</evidence>
<feature type="coiled-coil region" evidence="16">
    <location>
        <begin position="836"/>
        <end position="867"/>
    </location>
</feature>
<dbReference type="GeneID" id="113505438"/>
<dbReference type="InterPro" id="IPR001054">
    <property type="entry name" value="A/G_cyclase"/>
</dbReference>
<evidence type="ECO:0000256" key="3">
    <source>
        <dbReference type="ARBA" id="ARBA00012202"/>
    </source>
</evidence>
<dbReference type="RefSeq" id="XP_026743917.1">
    <property type="nucleotide sequence ID" value="XM_026888116.1"/>
</dbReference>
<feature type="transmembrane region" description="Helical" evidence="17">
    <location>
        <begin position="479"/>
        <end position="502"/>
    </location>
</feature>
<dbReference type="GO" id="GO:0007168">
    <property type="term" value="P:receptor guanylyl cyclase signaling pathway"/>
    <property type="evidence" value="ECO:0007669"/>
    <property type="project" value="TreeGrafter"/>
</dbReference>
<evidence type="ECO:0000256" key="5">
    <source>
        <dbReference type="ARBA" id="ARBA00022729"/>
    </source>
</evidence>
<feature type="chain" id="PRO_5028836101" description="Guanylate cyclase" evidence="18">
    <location>
        <begin position="19"/>
        <end position="1123"/>
    </location>
</feature>
<feature type="domain" description="Guanylate cyclase" evidence="20">
    <location>
        <begin position="899"/>
        <end position="1029"/>
    </location>
</feature>
<keyword evidence="10 22" id="KW-0675">Receptor</keyword>
<gene>
    <name evidence="22" type="primary">LOC113505438</name>
</gene>
<evidence type="ECO:0000256" key="2">
    <source>
        <dbReference type="ARBA" id="ARBA00004479"/>
    </source>
</evidence>
<dbReference type="InterPro" id="IPR001170">
    <property type="entry name" value="ANPR/GUC"/>
</dbReference>
<dbReference type="SUPFAM" id="SSF53822">
    <property type="entry name" value="Periplasmic binding protein-like I"/>
    <property type="match status" value="1"/>
</dbReference>
<dbReference type="InterPro" id="IPR050401">
    <property type="entry name" value="Cyclic_nucleotide_synthase"/>
</dbReference>
<dbReference type="GO" id="GO:0004383">
    <property type="term" value="F:guanylate cyclase activity"/>
    <property type="evidence" value="ECO:0007669"/>
    <property type="project" value="UniProtKB-EC"/>
</dbReference>
<evidence type="ECO:0000256" key="12">
    <source>
        <dbReference type="ARBA" id="ARBA00023239"/>
    </source>
</evidence>
<keyword evidence="21" id="KW-1185">Reference proteome</keyword>
<dbReference type="InterPro" id="IPR001828">
    <property type="entry name" value="ANF_lig-bd_rcpt"/>
</dbReference>
<evidence type="ECO:0000313" key="21">
    <source>
        <dbReference type="Proteomes" id="UP000322000"/>
    </source>
</evidence>
<dbReference type="FunFam" id="3.40.50.2300:FF:000153">
    <property type="entry name" value="Guanylate cyclase"/>
    <property type="match status" value="1"/>
</dbReference>
<dbReference type="AlphaFoldDB" id="A0A7E5WUG6"/>
<evidence type="ECO:0000256" key="9">
    <source>
        <dbReference type="ARBA" id="ARBA00023136"/>
    </source>
</evidence>